<organism evidence="2 3">
    <name type="scientific">Alistipes onderdonkii</name>
    <dbReference type="NCBI Taxonomy" id="328813"/>
    <lineage>
        <taxon>Bacteria</taxon>
        <taxon>Pseudomonadati</taxon>
        <taxon>Bacteroidota</taxon>
        <taxon>Bacteroidia</taxon>
        <taxon>Bacteroidales</taxon>
        <taxon>Rikenellaceae</taxon>
        <taxon>Alistipes</taxon>
    </lineage>
</organism>
<accession>A0A5B3ID00</accession>
<proteinExistence type="predicted"/>
<name>A0A5B3ID00_9BACT</name>
<feature type="signal peptide" evidence="1">
    <location>
        <begin position="1"/>
        <end position="23"/>
    </location>
</feature>
<dbReference type="RefSeq" id="WP_130065750.1">
    <property type="nucleotide sequence ID" value="NZ_BAAFKZ010000003.1"/>
</dbReference>
<protein>
    <recommendedName>
        <fullName evidence="4">Lipoprotein</fullName>
    </recommendedName>
</protein>
<evidence type="ECO:0000313" key="2">
    <source>
        <dbReference type="EMBL" id="KAA2376158.1"/>
    </source>
</evidence>
<evidence type="ECO:0000313" key="3">
    <source>
        <dbReference type="Proteomes" id="UP000322940"/>
    </source>
</evidence>
<dbReference type="AlphaFoldDB" id="A0A5B3ID00"/>
<reference evidence="2 3" key="1">
    <citation type="journal article" date="2019" name="Nat. Med.">
        <title>A library of human gut bacterial isolates paired with longitudinal multiomics data enables mechanistic microbiome research.</title>
        <authorList>
            <person name="Poyet M."/>
            <person name="Groussin M."/>
            <person name="Gibbons S.M."/>
            <person name="Avila-Pacheco J."/>
            <person name="Jiang X."/>
            <person name="Kearney S.M."/>
            <person name="Perrotta A.R."/>
            <person name="Berdy B."/>
            <person name="Zhao S."/>
            <person name="Lieberman T.D."/>
            <person name="Swanson P.K."/>
            <person name="Smith M."/>
            <person name="Roesemann S."/>
            <person name="Alexander J.E."/>
            <person name="Rich S.A."/>
            <person name="Livny J."/>
            <person name="Vlamakis H."/>
            <person name="Clish C."/>
            <person name="Bullock K."/>
            <person name="Deik A."/>
            <person name="Scott J."/>
            <person name="Pierce K.A."/>
            <person name="Xavier R.J."/>
            <person name="Alm E.J."/>
        </authorList>
    </citation>
    <scope>NUCLEOTIDE SEQUENCE [LARGE SCALE GENOMIC DNA]</scope>
    <source>
        <strain evidence="2 3">BIOML-A266</strain>
    </source>
</reference>
<dbReference type="EMBL" id="VVXH01000017">
    <property type="protein sequence ID" value="KAA2376158.1"/>
    <property type="molecule type" value="Genomic_DNA"/>
</dbReference>
<sequence length="160" mass="18674">MKNTFRLTIFILLVLTSIQYSCSANKTRLARDDWAMIDTIGIIRLNVSPDAVHRNDEQINIIEDRCTAVAWRVSKTIKANSYFQYIELNEEGVNTIPAVWPIYKNNIIVGLSISLPGKYFTYDNIIKLYRYAIKIYDELPHKKWEELHGLRFSKQVGLKF</sequence>
<feature type="chain" id="PRO_5030114476" description="Lipoprotein" evidence="1">
    <location>
        <begin position="24"/>
        <end position="160"/>
    </location>
</feature>
<gene>
    <name evidence="2" type="ORF">F2Y10_14140</name>
</gene>
<dbReference type="Proteomes" id="UP000322940">
    <property type="component" value="Unassembled WGS sequence"/>
</dbReference>
<comment type="caution">
    <text evidence="2">The sequence shown here is derived from an EMBL/GenBank/DDBJ whole genome shotgun (WGS) entry which is preliminary data.</text>
</comment>
<evidence type="ECO:0000256" key="1">
    <source>
        <dbReference type="SAM" id="SignalP"/>
    </source>
</evidence>
<keyword evidence="1" id="KW-0732">Signal</keyword>
<evidence type="ECO:0008006" key="4">
    <source>
        <dbReference type="Google" id="ProtNLM"/>
    </source>
</evidence>